<comment type="caution">
    <text evidence="2">The sequence shown here is derived from an EMBL/GenBank/DDBJ whole genome shotgun (WGS) entry which is preliminary data.</text>
</comment>
<keyword evidence="3" id="KW-1185">Reference proteome</keyword>
<feature type="transmembrane region" description="Helical" evidence="1">
    <location>
        <begin position="50"/>
        <end position="72"/>
    </location>
</feature>
<evidence type="ECO:0000313" key="2">
    <source>
        <dbReference type="EMBL" id="TWT56694.1"/>
    </source>
</evidence>
<sequence>MESLKIIFVAILASVIYGIIHDQITARICVEYFTIGHPDVFGTDDPTLLGLGWGVIATWWVGAGLGVILVIASRVGQRPKRTARDLIRPIAILMIVCGLTAACAGLLGYFFAQAGWVNLVGQMAKRVPVESHNRFIVDLWAHSASYLSGTIGGLLLAFRIWKSRGRSELPTASEEFTSD</sequence>
<reference evidence="2 3" key="1">
    <citation type="submission" date="2019-02" db="EMBL/GenBank/DDBJ databases">
        <title>Deep-cultivation of Planctomycetes and their phenomic and genomic characterization uncovers novel biology.</title>
        <authorList>
            <person name="Wiegand S."/>
            <person name="Jogler M."/>
            <person name="Boedeker C."/>
            <person name="Pinto D."/>
            <person name="Vollmers J."/>
            <person name="Rivas-Marin E."/>
            <person name="Kohn T."/>
            <person name="Peeters S.H."/>
            <person name="Heuer A."/>
            <person name="Rast P."/>
            <person name="Oberbeckmann S."/>
            <person name="Bunk B."/>
            <person name="Jeske O."/>
            <person name="Meyerdierks A."/>
            <person name="Storesund J.E."/>
            <person name="Kallscheuer N."/>
            <person name="Luecker S."/>
            <person name="Lage O.M."/>
            <person name="Pohl T."/>
            <person name="Merkel B.J."/>
            <person name="Hornburger P."/>
            <person name="Mueller R.-W."/>
            <person name="Bruemmer F."/>
            <person name="Labrenz M."/>
            <person name="Spormann A.M."/>
            <person name="Op Den Camp H."/>
            <person name="Overmann J."/>
            <person name="Amann R."/>
            <person name="Jetten M.S.M."/>
            <person name="Mascher T."/>
            <person name="Medema M.H."/>
            <person name="Devos D.P."/>
            <person name="Kaster A.-K."/>
            <person name="Ovreas L."/>
            <person name="Rohde M."/>
            <person name="Galperin M.Y."/>
            <person name="Jogler C."/>
        </authorList>
    </citation>
    <scope>NUCLEOTIDE SEQUENCE [LARGE SCALE GENOMIC DNA]</scope>
    <source>
        <strain evidence="2 3">KOR42</strain>
    </source>
</reference>
<dbReference type="AlphaFoldDB" id="A0A5C5X0M4"/>
<feature type="transmembrane region" description="Helical" evidence="1">
    <location>
        <begin position="139"/>
        <end position="158"/>
    </location>
</feature>
<keyword evidence="1" id="KW-1133">Transmembrane helix</keyword>
<gene>
    <name evidence="2" type="ORF">KOR42_00480</name>
</gene>
<keyword evidence="1" id="KW-0472">Membrane</keyword>
<organism evidence="2 3">
    <name type="scientific">Thalassoglobus neptunius</name>
    <dbReference type="NCBI Taxonomy" id="1938619"/>
    <lineage>
        <taxon>Bacteria</taxon>
        <taxon>Pseudomonadati</taxon>
        <taxon>Planctomycetota</taxon>
        <taxon>Planctomycetia</taxon>
        <taxon>Planctomycetales</taxon>
        <taxon>Planctomycetaceae</taxon>
        <taxon>Thalassoglobus</taxon>
    </lineage>
</organism>
<dbReference type="RefSeq" id="WP_197440720.1">
    <property type="nucleotide sequence ID" value="NZ_SIHI01000001.1"/>
</dbReference>
<evidence type="ECO:0000256" key="1">
    <source>
        <dbReference type="SAM" id="Phobius"/>
    </source>
</evidence>
<protein>
    <submittedName>
        <fullName evidence="2">Uncharacterized protein</fullName>
    </submittedName>
</protein>
<keyword evidence="1" id="KW-0812">Transmembrane</keyword>
<evidence type="ECO:0000313" key="3">
    <source>
        <dbReference type="Proteomes" id="UP000317243"/>
    </source>
</evidence>
<name>A0A5C5X0M4_9PLAN</name>
<proteinExistence type="predicted"/>
<feature type="transmembrane region" description="Helical" evidence="1">
    <location>
        <begin position="92"/>
        <end position="119"/>
    </location>
</feature>
<accession>A0A5C5X0M4</accession>
<dbReference type="Proteomes" id="UP000317243">
    <property type="component" value="Unassembled WGS sequence"/>
</dbReference>
<dbReference type="EMBL" id="SIHI01000001">
    <property type="protein sequence ID" value="TWT56694.1"/>
    <property type="molecule type" value="Genomic_DNA"/>
</dbReference>